<accession>A0AAV6HK97</accession>
<sequence length="199" mass="20730">MVQLPKYVAIKSLSNNKYLRPVSGSKRLLKFDGADVNSRGVKHKVVYSKSQPGKVHIRCVETGTYWGWPEYGAAGRKNPTNFIIEDWKKASRPKPEGGTGTSTGNTGTGRGGASDDDLNDDEDEDLNDDDDGDLDNDNGENKKNTGGGSSTGNTSSTGGGASTVNNFSGGGPAIGSTNTSGGFSFANLNINGGTVTFGK</sequence>
<evidence type="ECO:0000313" key="2">
    <source>
        <dbReference type="EMBL" id="KAG5514410.1"/>
    </source>
</evidence>
<feature type="region of interest" description="Disordered" evidence="1">
    <location>
        <begin position="87"/>
        <end position="199"/>
    </location>
</feature>
<evidence type="ECO:0000313" key="3">
    <source>
        <dbReference type="Proteomes" id="UP000823749"/>
    </source>
</evidence>
<name>A0AAV6HK97_9ERIC</name>
<dbReference type="AlphaFoldDB" id="A0AAV6HK97"/>
<feature type="compositionally biased region" description="Polar residues" evidence="1">
    <location>
        <begin position="175"/>
        <end position="199"/>
    </location>
</feature>
<dbReference type="InterPro" id="IPR036242">
    <property type="entry name" value="Agglutinin_dom_sf"/>
</dbReference>
<dbReference type="Gene3D" id="2.80.10.50">
    <property type="match status" value="1"/>
</dbReference>
<reference evidence="2 3" key="1">
    <citation type="submission" date="2020-08" db="EMBL/GenBank/DDBJ databases">
        <title>Plant Genome Project.</title>
        <authorList>
            <person name="Zhang R.-G."/>
        </authorList>
    </citation>
    <scope>NUCLEOTIDE SEQUENCE [LARGE SCALE GENOMIC DNA]</scope>
    <source>
        <strain evidence="2">WSP0</strain>
        <tissue evidence="2">Leaf</tissue>
    </source>
</reference>
<feature type="compositionally biased region" description="Acidic residues" evidence="1">
    <location>
        <begin position="114"/>
        <end position="138"/>
    </location>
</feature>
<feature type="compositionally biased region" description="Gly residues" evidence="1">
    <location>
        <begin position="97"/>
        <end position="112"/>
    </location>
</feature>
<organism evidence="2 3">
    <name type="scientific">Rhododendron griersonianum</name>
    <dbReference type="NCBI Taxonomy" id="479676"/>
    <lineage>
        <taxon>Eukaryota</taxon>
        <taxon>Viridiplantae</taxon>
        <taxon>Streptophyta</taxon>
        <taxon>Embryophyta</taxon>
        <taxon>Tracheophyta</taxon>
        <taxon>Spermatophyta</taxon>
        <taxon>Magnoliopsida</taxon>
        <taxon>eudicotyledons</taxon>
        <taxon>Gunneridae</taxon>
        <taxon>Pentapetalae</taxon>
        <taxon>asterids</taxon>
        <taxon>Ericales</taxon>
        <taxon>Ericaceae</taxon>
        <taxon>Ericoideae</taxon>
        <taxon>Rhodoreae</taxon>
        <taxon>Rhododendron</taxon>
    </lineage>
</organism>
<dbReference type="EMBL" id="JACTNZ010000013">
    <property type="protein sequence ID" value="KAG5514410.1"/>
    <property type="molecule type" value="Genomic_DNA"/>
</dbReference>
<comment type="caution">
    <text evidence="2">The sequence shown here is derived from an EMBL/GenBank/DDBJ whole genome shotgun (WGS) entry which is preliminary data.</text>
</comment>
<dbReference type="SUPFAM" id="SSF50382">
    <property type="entry name" value="Agglutinin"/>
    <property type="match status" value="1"/>
</dbReference>
<evidence type="ECO:0000256" key="1">
    <source>
        <dbReference type="SAM" id="MobiDB-lite"/>
    </source>
</evidence>
<dbReference type="Proteomes" id="UP000823749">
    <property type="component" value="Chromosome 13"/>
</dbReference>
<keyword evidence="3" id="KW-1185">Reference proteome</keyword>
<proteinExistence type="predicted"/>
<gene>
    <name evidence="2" type="ORF">RHGRI_035732</name>
</gene>
<protein>
    <submittedName>
        <fullName evidence="2">Uncharacterized protein</fullName>
    </submittedName>
</protein>
<feature type="compositionally biased region" description="Low complexity" evidence="1">
    <location>
        <begin position="151"/>
        <end position="166"/>
    </location>
</feature>